<dbReference type="AlphaFoldDB" id="A0AAV0VIS7"/>
<protein>
    <submittedName>
        <fullName evidence="1">Uncharacterized protein</fullName>
    </submittedName>
</protein>
<name>A0AAV0VIS7_9HEMI</name>
<organism evidence="1 2">
    <name type="scientific">Macrosiphum euphorbiae</name>
    <name type="common">potato aphid</name>
    <dbReference type="NCBI Taxonomy" id="13131"/>
    <lineage>
        <taxon>Eukaryota</taxon>
        <taxon>Metazoa</taxon>
        <taxon>Ecdysozoa</taxon>
        <taxon>Arthropoda</taxon>
        <taxon>Hexapoda</taxon>
        <taxon>Insecta</taxon>
        <taxon>Pterygota</taxon>
        <taxon>Neoptera</taxon>
        <taxon>Paraneoptera</taxon>
        <taxon>Hemiptera</taxon>
        <taxon>Sternorrhyncha</taxon>
        <taxon>Aphidomorpha</taxon>
        <taxon>Aphidoidea</taxon>
        <taxon>Aphididae</taxon>
        <taxon>Macrosiphini</taxon>
        <taxon>Macrosiphum</taxon>
    </lineage>
</organism>
<dbReference type="SUPFAM" id="SSF48452">
    <property type="entry name" value="TPR-like"/>
    <property type="match status" value="1"/>
</dbReference>
<sequence length="801" mass="93457">MALKYLAKAYNSEECKRTTVIRDTRFNDTKANMVCEIHEKNAKQCVDDGNILLKQQNISGGINKYNEAIKERPYYAIPHYNRRIALSNNLLVNNSQDINLASRVDPYFVVNIIAAVPERRFSDDSSDEEPDEEFNAMYDELENNNVWPFTTRPQKTIKIKTESKILDLEPNSYKNQDTADSMVVDPLLSKVLANGFEVHDENKLRTIAVSIGLNRMRSLSTRKNDSLRLELKSQVNTREINYKQFGFYWKCPWYTKIGTKAEFKDVKKFYKCLKTKNSDLANKFIAQEENKGAECNIPYRDIREHAKNHSKTKELIKTFRDDNNTAMIYLHLVDSDVLDFNGVYSAYLRIIAGCYKPPIVMSTGYEFPEDTQNKAYCLLGHMERMHRVITTFHIPLGTYYPEPNMCILIPQNCETVEESFISPKRGNTHESPILIENILKRRPNSYAIFSEDNPIIINLPSRFKVCKRKKLTIKFSEFNTGSVAPTFDDIKKYDDVSQSHTDNLPWTRSLFINKSIKCDNGYETDGESISSKKNTPLTVYNECVHLIGKIRNNLDVELSQTKLANRIGKDNSNNIVNAINDIKEFQKYFNIKYERTPEEQELIDTLKEYKICYDDLSRKYLLMMVQIMRLIKNKINIECLFGMDEEATEYIFENNEIIQALNDKEMDPSDLIDICRDDFDDFMSACDDHSCDPREVVKLYQENPLHLQFLNNDPYNVTYENSDDADFVHFAVDNEYLDEEDLMNISENLLQGREDSAANMEFQGILMEREHEKEMVEEEMILNRMDEEEMDEEEMDEEEMI</sequence>
<gene>
    <name evidence="1" type="ORF">MEUPH1_LOCUS1310</name>
</gene>
<evidence type="ECO:0000313" key="2">
    <source>
        <dbReference type="Proteomes" id="UP001160148"/>
    </source>
</evidence>
<dbReference type="EMBL" id="CARXXK010000001">
    <property type="protein sequence ID" value="CAI6344138.1"/>
    <property type="molecule type" value="Genomic_DNA"/>
</dbReference>
<reference evidence="1 2" key="1">
    <citation type="submission" date="2023-01" db="EMBL/GenBank/DDBJ databases">
        <authorList>
            <person name="Whitehead M."/>
        </authorList>
    </citation>
    <scope>NUCLEOTIDE SEQUENCE [LARGE SCALE GENOMIC DNA]</scope>
</reference>
<dbReference type="Proteomes" id="UP001160148">
    <property type="component" value="Unassembled WGS sequence"/>
</dbReference>
<comment type="caution">
    <text evidence="1">The sequence shown here is derived from an EMBL/GenBank/DDBJ whole genome shotgun (WGS) entry which is preliminary data.</text>
</comment>
<proteinExistence type="predicted"/>
<accession>A0AAV0VIS7</accession>
<keyword evidence="2" id="KW-1185">Reference proteome</keyword>
<dbReference type="InterPro" id="IPR011990">
    <property type="entry name" value="TPR-like_helical_dom_sf"/>
</dbReference>
<evidence type="ECO:0000313" key="1">
    <source>
        <dbReference type="EMBL" id="CAI6344138.1"/>
    </source>
</evidence>